<dbReference type="AlphaFoldDB" id="A0A502D2D3"/>
<feature type="region of interest" description="Disordered" evidence="1">
    <location>
        <begin position="54"/>
        <end position="81"/>
    </location>
</feature>
<accession>A0A502D2D3</accession>
<protein>
    <submittedName>
        <fullName evidence="3">Uncharacterized protein</fullName>
    </submittedName>
</protein>
<dbReference type="RefSeq" id="WP_140736982.1">
    <property type="nucleotide sequence ID" value="NZ_RCZM01000001.1"/>
</dbReference>
<keyword evidence="4" id="KW-1185">Reference proteome</keyword>
<reference evidence="3 4" key="1">
    <citation type="journal article" date="2019" name="Environ. Microbiol.">
        <title>Species interactions and distinct microbial communities in high Arctic permafrost affected cryosols are associated with the CH4 and CO2 gas fluxes.</title>
        <authorList>
            <person name="Altshuler I."/>
            <person name="Hamel J."/>
            <person name="Turney S."/>
            <person name="Magnuson E."/>
            <person name="Levesque R."/>
            <person name="Greer C."/>
            <person name="Whyte L.G."/>
        </authorList>
    </citation>
    <scope>NUCLEOTIDE SEQUENCE [LARGE SCALE GENOMIC DNA]</scope>
    <source>
        <strain evidence="3 4">S9.3A</strain>
    </source>
</reference>
<dbReference type="OrthoDB" id="9992835at2"/>
<sequence length="81" mass="8456">MRDEFAARVSSLAVVVAALSTLGAVIYLSVRGQPVNEYLAGLAGLTVGALLPSPLTSTRTAPPRSVEGRHRVPRTSADLAR</sequence>
<name>A0A502D2D3_9MICO</name>
<keyword evidence="2" id="KW-1133">Transmembrane helix</keyword>
<keyword evidence="2" id="KW-0812">Transmembrane</keyword>
<feature type="transmembrane region" description="Helical" evidence="2">
    <location>
        <begin position="12"/>
        <end position="32"/>
    </location>
</feature>
<dbReference type="EMBL" id="RCZM01000001">
    <property type="protein sequence ID" value="TPG19338.1"/>
    <property type="molecule type" value="Genomic_DNA"/>
</dbReference>
<evidence type="ECO:0000256" key="1">
    <source>
        <dbReference type="SAM" id="MobiDB-lite"/>
    </source>
</evidence>
<evidence type="ECO:0000256" key="2">
    <source>
        <dbReference type="SAM" id="Phobius"/>
    </source>
</evidence>
<keyword evidence="2" id="KW-0472">Membrane</keyword>
<organism evidence="3 4">
    <name type="scientific">Pedococcus bigeumensis</name>
    <dbReference type="NCBI Taxonomy" id="433644"/>
    <lineage>
        <taxon>Bacteria</taxon>
        <taxon>Bacillati</taxon>
        <taxon>Actinomycetota</taxon>
        <taxon>Actinomycetes</taxon>
        <taxon>Micrococcales</taxon>
        <taxon>Intrasporangiaceae</taxon>
        <taxon>Pedococcus</taxon>
    </lineage>
</organism>
<proteinExistence type="predicted"/>
<dbReference type="Proteomes" id="UP000317722">
    <property type="component" value="Unassembled WGS sequence"/>
</dbReference>
<comment type="caution">
    <text evidence="3">The sequence shown here is derived from an EMBL/GenBank/DDBJ whole genome shotgun (WGS) entry which is preliminary data.</text>
</comment>
<evidence type="ECO:0000313" key="3">
    <source>
        <dbReference type="EMBL" id="TPG19338.1"/>
    </source>
</evidence>
<gene>
    <name evidence="3" type="ORF">EAH86_02245</name>
</gene>
<evidence type="ECO:0000313" key="4">
    <source>
        <dbReference type="Proteomes" id="UP000317722"/>
    </source>
</evidence>